<accession>A0A1M5WWW3</accession>
<dbReference type="SUPFAM" id="SSF55785">
    <property type="entry name" value="PYP-like sensor domain (PAS domain)"/>
    <property type="match status" value="1"/>
</dbReference>
<dbReference type="GO" id="GO:0005524">
    <property type="term" value="F:ATP binding"/>
    <property type="evidence" value="ECO:0007669"/>
    <property type="project" value="UniProtKB-KW"/>
</dbReference>
<gene>
    <name evidence="11" type="primary">nifL</name>
    <name evidence="11" type="ORF">VA7868_00899</name>
</gene>
<dbReference type="PRINTS" id="PR00344">
    <property type="entry name" value="BCTRLSENSOR"/>
</dbReference>
<name>A0A1M5WWW3_9VIBR</name>
<evidence type="ECO:0000256" key="5">
    <source>
        <dbReference type="ARBA" id="ARBA00022741"/>
    </source>
</evidence>
<dbReference type="SUPFAM" id="SSF55874">
    <property type="entry name" value="ATPase domain of HSP90 chaperone/DNA topoisomerase II/histidine kinase"/>
    <property type="match status" value="1"/>
</dbReference>
<dbReference type="InterPro" id="IPR005467">
    <property type="entry name" value="His_kinase_dom"/>
</dbReference>
<dbReference type="GO" id="GO:0000160">
    <property type="term" value="P:phosphorelay signal transduction system"/>
    <property type="evidence" value="ECO:0007669"/>
    <property type="project" value="UniProtKB-KW"/>
</dbReference>
<dbReference type="EMBL" id="FQXZ01000007">
    <property type="protein sequence ID" value="SHH91892.1"/>
    <property type="molecule type" value="Genomic_DNA"/>
</dbReference>
<keyword evidence="8" id="KW-0902">Two-component regulatory system</keyword>
<dbReference type="GO" id="GO:0006355">
    <property type="term" value="P:regulation of DNA-templated transcription"/>
    <property type="evidence" value="ECO:0007669"/>
    <property type="project" value="InterPro"/>
</dbReference>
<dbReference type="STRING" id="1216006.VA7868_00899"/>
<keyword evidence="7" id="KW-0067">ATP-binding</keyword>
<evidence type="ECO:0000313" key="11">
    <source>
        <dbReference type="EMBL" id="SHH91892.1"/>
    </source>
</evidence>
<dbReference type="SMART" id="SM00086">
    <property type="entry name" value="PAC"/>
    <property type="match status" value="1"/>
</dbReference>
<evidence type="ECO:0000256" key="6">
    <source>
        <dbReference type="ARBA" id="ARBA00022777"/>
    </source>
</evidence>
<dbReference type="InterPro" id="IPR001610">
    <property type="entry name" value="PAC"/>
</dbReference>
<dbReference type="Proteomes" id="UP000184608">
    <property type="component" value="Unassembled WGS sequence"/>
</dbReference>
<reference evidence="11 12" key="1">
    <citation type="submission" date="2016-11" db="EMBL/GenBank/DDBJ databases">
        <authorList>
            <person name="Jaros S."/>
            <person name="Januszkiewicz K."/>
            <person name="Wedrychowicz H."/>
        </authorList>
    </citation>
    <scope>NUCLEOTIDE SEQUENCE [LARGE SCALE GENOMIC DNA]</scope>
    <source>
        <strain evidence="11 12">CECT 7868</strain>
    </source>
</reference>
<evidence type="ECO:0000259" key="10">
    <source>
        <dbReference type="PROSITE" id="PS50112"/>
    </source>
</evidence>
<feature type="domain" description="Histidine kinase" evidence="9">
    <location>
        <begin position="295"/>
        <end position="508"/>
    </location>
</feature>
<dbReference type="EC" id="2.7.13.3" evidence="2"/>
<dbReference type="InterPro" id="IPR035965">
    <property type="entry name" value="PAS-like_dom_sf"/>
</dbReference>
<evidence type="ECO:0000259" key="9">
    <source>
        <dbReference type="PROSITE" id="PS50109"/>
    </source>
</evidence>
<dbReference type="Pfam" id="PF02518">
    <property type="entry name" value="HATPase_c"/>
    <property type="match status" value="1"/>
</dbReference>
<keyword evidence="5" id="KW-0547">Nucleotide-binding</keyword>
<dbReference type="InterPro" id="IPR014285">
    <property type="entry name" value="N_fixation_neg-reg_NifL"/>
</dbReference>
<protein>
    <recommendedName>
        <fullName evidence="2">histidine kinase</fullName>
        <ecNumber evidence="2">2.7.13.3</ecNumber>
    </recommendedName>
</protein>
<evidence type="ECO:0000256" key="7">
    <source>
        <dbReference type="ARBA" id="ARBA00022840"/>
    </source>
</evidence>
<evidence type="ECO:0000256" key="2">
    <source>
        <dbReference type="ARBA" id="ARBA00012438"/>
    </source>
</evidence>
<dbReference type="Gene3D" id="3.30.565.10">
    <property type="entry name" value="Histidine kinase-like ATPase, C-terminal domain"/>
    <property type="match status" value="1"/>
</dbReference>
<dbReference type="InterPro" id="IPR000014">
    <property type="entry name" value="PAS"/>
</dbReference>
<dbReference type="InterPro" id="IPR013767">
    <property type="entry name" value="PAS_fold"/>
</dbReference>
<keyword evidence="4 11" id="KW-0808">Transferase</keyword>
<evidence type="ECO:0000313" key="12">
    <source>
        <dbReference type="Proteomes" id="UP000184608"/>
    </source>
</evidence>
<proteinExistence type="predicted"/>
<keyword evidence="12" id="KW-1185">Reference proteome</keyword>
<comment type="catalytic activity">
    <reaction evidence="1">
        <text>ATP + protein L-histidine = ADP + protein N-phospho-L-histidine.</text>
        <dbReference type="EC" id="2.7.13.3"/>
    </reaction>
</comment>
<dbReference type="PROSITE" id="PS50112">
    <property type="entry name" value="PAS"/>
    <property type="match status" value="1"/>
</dbReference>
<sequence length="509" mass="57081">MGQPDTLMLQTPSPAFGEEVFAQIVSNAPVAISITDESGNILFVNQTFCNITGYSHEELTGQHSSKLSYKATPRSVYEKLWSAITQGHHWQGQLLNRKKNGDPYIADMSVSRINNGHGEIRYYAIHKDITEEHHLQLHQKNQSLMFEAVLHAAPMAIALVDQQHRAIFKNERFEKMKDNIHTSPVQLLLDTLNDDYGYDSLEEFMGSDTQKYKGIHIGNQGPAHERWFDFILVKIPVSDTTAETYFNREQGFYIVVAINERTREKLLVEERRINSVKLMTRDNKYVHAMQEALMATLHQLQGPFNMIESAINILKRTNAACPGLVAMDEAMNTAVHAMDDIKQAIPERTSEAFQPVNLNLIVKDATSISTDELLMSSTHLNLNLDPSLPVIHGMPHRLVLALKQLIDNAIDAIQVANPQERILQITTYVEDHDVHLAVEDSGGGVAKAIQMKIFHPFFSTKPKHQSGCRGIGLSIVQQVLNEHAATIAMTHSTQLSGAKVLITFPVNGW</sequence>
<dbReference type="Pfam" id="PF00989">
    <property type="entry name" value="PAS"/>
    <property type="match status" value="1"/>
</dbReference>
<evidence type="ECO:0000256" key="4">
    <source>
        <dbReference type="ARBA" id="ARBA00022679"/>
    </source>
</evidence>
<organism evidence="11 12">
    <name type="scientific">Vibrio aerogenes CECT 7868</name>
    <dbReference type="NCBI Taxonomy" id="1216006"/>
    <lineage>
        <taxon>Bacteria</taxon>
        <taxon>Pseudomonadati</taxon>
        <taxon>Pseudomonadota</taxon>
        <taxon>Gammaproteobacteria</taxon>
        <taxon>Vibrionales</taxon>
        <taxon>Vibrionaceae</taxon>
        <taxon>Vibrio</taxon>
    </lineage>
</organism>
<evidence type="ECO:0000256" key="3">
    <source>
        <dbReference type="ARBA" id="ARBA00022553"/>
    </source>
</evidence>
<dbReference type="GO" id="GO:0004673">
    <property type="term" value="F:protein histidine kinase activity"/>
    <property type="evidence" value="ECO:0007669"/>
    <property type="project" value="UniProtKB-EC"/>
</dbReference>
<dbReference type="OrthoDB" id="9808408at2"/>
<dbReference type="SMART" id="SM00387">
    <property type="entry name" value="HATPase_c"/>
    <property type="match status" value="1"/>
</dbReference>
<dbReference type="NCBIfam" id="TIGR02938">
    <property type="entry name" value="nifL_nitrog"/>
    <property type="match status" value="1"/>
</dbReference>
<dbReference type="NCBIfam" id="TIGR00229">
    <property type="entry name" value="sensory_box"/>
    <property type="match status" value="1"/>
</dbReference>
<dbReference type="PANTHER" id="PTHR43065">
    <property type="entry name" value="SENSOR HISTIDINE KINASE"/>
    <property type="match status" value="1"/>
</dbReference>
<dbReference type="InterPro" id="IPR004358">
    <property type="entry name" value="Sig_transdc_His_kin-like_C"/>
</dbReference>
<keyword evidence="6" id="KW-0418">Kinase</keyword>
<dbReference type="Gene3D" id="3.30.450.20">
    <property type="entry name" value="PAS domain"/>
    <property type="match status" value="1"/>
</dbReference>
<dbReference type="CDD" id="cd00130">
    <property type="entry name" value="PAS"/>
    <property type="match status" value="1"/>
</dbReference>
<keyword evidence="3" id="KW-0597">Phosphoprotein</keyword>
<dbReference type="SMART" id="SM00091">
    <property type="entry name" value="PAS"/>
    <property type="match status" value="2"/>
</dbReference>
<dbReference type="GO" id="GO:0009399">
    <property type="term" value="P:nitrogen fixation"/>
    <property type="evidence" value="ECO:0007669"/>
    <property type="project" value="InterPro"/>
</dbReference>
<feature type="domain" description="PAS" evidence="10">
    <location>
        <begin position="17"/>
        <end position="87"/>
    </location>
</feature>
<evidence type="ECO:0000256" key="1">
    <source>
        <dbReference type="ARBA" id="ARBA00000085"/>
    </source>
</evidence>
<dbReference type="InterPro" id="IPR036890">
    <property type="entry name" value="HATPase_C_sf"/>
</dbReference>
<dbReference type="PROSITE" id="PS50109">
    <property type="entry name" value="HIS_KIN"/>
    <property type="match status" value="1"/>
</dbReference>
<dbReference type="AlphaFoldDB" id="A0A1M5WWW3"/>
<dbReference type="InterPro" id="IPR003594">
    <property type="entry name" value="HATPase_dom"/>
</dbReference>
<dbReference type="RefSeq" id="WP_073602651.1">
    <property type="nucleotide sequence ID" value="NZ_FQXZ01000007.1"/>
</dbReference>
<evidence type="ECO:0000256" key="8">
    <source>
        <dbReference type="ARBA" id="ARBA00023012"/>
    </source>
</evidence>
<dbReference type="PANTHER" id="PTHR43065:SF10">
    <property type="entry name" value="PEROXIDE STRESS-ACTIVATED HISTIDINE KINASE MAK3"/>
    <property type="match status" value="1"/>
</dbReference>